<keyword evidence="3" id="KW-0548">Nucleotidyltransferase</keyword>
<evidence type="ECO:0000256" key="3">
    <source>
        <dbReference type="ARBA" id="ARBA00022695"/>
    </source>
</evidence>
<dbReference type="AlphaFoldDB" id="X1AN05"/>
<dbReference type="EC" id="2.7.7.7" evidence="1"/>
<evidence type="ECO:0000256" key="2">
    <source>
        <dbReference type="ARBA" id="ARBA00022679"/>
    </source>
</evidence>
<evidence type="ECO:0000256" key="1">
    <source>
        <dbReference type="ARBA" id="ARBA00012417"/>
    </source>
</evidence>
<evidence type="ECO:0000313" key="5">
    <source>
        <dbReference type="EMBL" id="GAG83999.1"/>
    </source>
</evidence>
<accession>X1AN05</accession>
<reference evidence="5" key="1">
    <citation type="journal article" date="2014" name="Front. Microbiol.">
        <title>High frequency of phylogenetically diverse reductive dehalogenase-homologous genes in deep subseafloor sedimentary metagenomes.</title>
        <authorList>
            <person name="Kawai M."/>
            <person name="Futagami T."/>
            <person name="Toyoda A."/>
            <person name="Takaki Y."/>
            <person name="Nishi S."/>
            <person name="Hori S."/>
            <person name="Arai W."/>
            <person name="Tsubouchi T."/>
            <person name="Morono Y."/>
            <person name="Uchiyama I."/>
            <person name="Ito T."/>
            <person name="Fujiyama A."/>
            <person name="Inagaki F."/>
            <person name="Takami H."/>
        </authorList>
    </citation>
    <scope>NUCLEOTIDE SEQUENCE</scope>
    <source>
        <strain evidence="5">Expedition CK06-06</strain>
    </source>
</reference>
<dbReference type="GO" id="GO:0003887">
    <property type="term" value="F:DNA-directed DNA polymerase activity"/>
    <property type="evidence" value="ECO:0007669"/>
    <property type="project" value="UniProtKB-KW"/>
</dbReference>
<comment type="caution">
    <text evidence="5">The sequence shown here is derived from an EMBL/GenBank/DDBJ whole genome shotgun (WGS) entry which is preliminary data.</text>
</comment>
<dbReference type="Gene3D" id="1.10.132.60">
    <property type="entry name" value="DNA polymerase family B, C-terminal domain"/>
    <property type="match status" value="1"/>
</dbReference>
<organism evidence="5">
    <name type="scientific">marine sediment metagenome</name>
    <dbReference type="NCBI Taxonomy" id="412755"/>
    <lineage>
        <taxon>unclassified sequences</taxon>
        <taxon>metagenomes</taxon>
        <taxon>ecological metagenomes</taxon>
    </lineage>
</organism>
<feature type="non-terminal residue" evidence="5">
    <location>
        <position position="1"/>
    </location>
</feature>
<name>X1AN05_9ZZZZ</name>
<keyword evidence="4" id="KW-0239">DNA-directed DNA polymerase</keyword>
<evidence type="ECO:0000256" key="4">
    <source>
        <dbReference type="ARBA" id="ARBA00022932"/>
    </source>
</evidence>
<dbReference type="InterPro" id="IPR042087">
    <property type="entry name" value="DNA_pol_B_thumb"/>
</dbReference>
<keyword evidence="2" id="KW-0808">Transferase</keyword>
<gene>
    <name evidence="5" type="ORF">S01H4_24231</name>
</gene>
<proteinExistence type="predicted"/>
<sequence>QAVAARQLERSGVIASAGKNVRYIILNADADPNFPEKKVILSDLYNEKKHEYDRRKYVELLKRAFENIFPFEFPELEELLKSDYNKKSIQKDLSCFI</sequence>
<dbReference type="EMBL" id="BART01011354">
    <property type="protein sequence ID" value="GAG83999.1"/>
    <property type="molecule type" value="Genomic_DNA"/>
</dbReference>
<protein>
    <recommendedName>
        <fullName evidence="1">DNA-directed DNA polymerase</fullName>
        <ecNumber evidence="1">2.7.7.7</ecNumber>
    </recommendedName>
</protein>